<feature type="non-terminal residue" evidence="2">
    <location>
        <position position="1"/>
    </location>
</feature>
<reference evidence="2" key="1">
    <citation type="submission" date="2021-06" db="EMBL/GenBank/DDBJ databases">
        <authorList>
            <person name="Kallberg Y."/>
            <person name="Tangrot J."/>
            <person name="Rosling A."/>
        </authorList>
    </citation>
    <scope>NUCLEOTIDE SEQUENCE</scope>
    <source>
        <strain evidence="2">MA453B</strain>
    </source>
</reference>
<evidence type="ECO:0000313" key="3">
    <source>
        <dbReference type="Proteomes" id="UP000789405"/>
    </source>
</evidence>
<dbReference type="Proteomes" id="UP000789405">
    <property type="component" value="Unassembled WGS sequence"/>
</dbReference>
<name>A0A9N9NF76_9GLOM</name>
<comment type="caution">
    <text evidence="2">The sequence shown here is derived from an EMBL/GenBank/DDBJ whole genome shotgun (WGS) entry which is preliminary data.</text>
</comment>
<protein>
    <submittedName>
        <fullName evidence="2">27734_t:CDS:1</fullName>
    </submittedName>
</protein>
<evidence type="ECO:0000256" key="1">
    <source>
        <dbReference type="SAM" id="MobiDB-lite"/>
    </source>
</evidence>
<dbReference type="AlphaFoldDB" id="A0A9N9NF76"/>
<sequence>TPVAESSFMSKSRISSSISIHLDVDSNADSEEEYEPLLIFHQHSLDNLDSESSGDEKTMEANTKRTYKKNKNQ</sequence>
<accession>A0A9N9NF76</accession>
<organism evidence="2 3">
    <name type="scientific">Dentiscutata erythropus</name>
    <dbReference type="NCBI Taxonomy" id="1348616"/>
    <lineage>
        <taxon>Eukaryota</taxon>
        <taxon>Fungi</taxon>
        <taxon>Fungi incertae sedis</taxon>
        <taxon>Mucoromycota</taxon>
        <taxon>Glomeromycotina</taxon>
        <taxon>Glomeromycetes</taxon>
        <taxon>Diversisporales</taxon>
        <taxon>Gigasporaceae</taxon>
        <taxon>Dentiscutata</taxon>
    </lineage>
</organism>
<feature type="region of interest" description="Disordered" evidence="1">
    <location>
        <begin position="47"/>
        <end position="73"/>
    </location>
</feature>
<dbReference type="EMBL" id="CAJVPY010011478">
    <property type="protein sequence ID" value="CAG8727373.1"/>
    <property type="molecule type" value="Genomic_DNA"/>
</dbReference>
<proteinExistence type="predicted"/>
<evidence type="ECO:0000313" key="2">
    <source>
        <dbReference type="EMBL" id="CAG8727373.1"/>
    </source>
</evidence>
<feature type="compositionally biased region" description="Basic and acidic residues" evidence="1">
    <location>
        <begin position="54"/>
        <end position="63"/>
    </location>
</feature>
<keyword evidence="3" id="KW-1185">Reference proteome</keyword>
<gene>
    <name evidence="2" type="ORF">DERYTH_LOCUS14823</name>
</gene>